<proteinExistence type="predicted"/>
<dbReference type="RefSeq" id="WP_147846724.1">
    <property type="nucleotide sequence ID" value="NZ_VDUZ01000008.1"/>
</dbReference>
<accession>A0A5C8PQM9</accession>
<dbReference type="AlphaFoldDB" id="A0A5C8PQM9"/>
<evidence type="ECO:0000313" key="1">
    <source>
        <dbReference type="EMBL" id="TXL77684.1"/>
    </source>
</evidence>
<keyword evidence="2" id="KW-1185">Reference proteome</keyword>
<organism evidence="1 2">
    <name type="scientific">Vineibacter terrae</name>
    <dbReference type="NCBI Taxonomy" id="2586908"/>
    <lineage>
        <taxon>Bacteria</taxon>
        <taxon>Pseudomonadati</taxon>
        <taxon>Pseudomonadota</taxon>
        <taxon>Alphaproteobacteria</taxon>
        <taxon>Hyphomicrobiales</taxon>
        <taxon>Vineibacter</taxon>
    </lineage>
</organism>
<reference evidence="1 2" key="1">
    <citation type="submission" date="2019-06" db="EMBL/GenBank/DDBJ databases">
        <title>New taxonomy in bacterial strain CC-CFT640, isolated from vineyard.</title>
        <authorList>
            <person name="Lin S.-Y."/>
            <person name="Tsai C.-F."/>
            <person name="Young C.-C."/>
        </authorList>
    </citation>
    <scope>NUCLEOTIDE SEQUENCE [LARGE SCALE GENOMIC DNA]</scope>
    <source>
        <strain evidence="1 2">CC-CFT640</strain>
    </source>
</reference>
<comment type="caution">
    <text evidence="1">The sequence shown here is derived from an EMBL/GenBank/DDBJ whole genome shotgun (WGS) entry which is preliminary data.</text>
</comment>
<dbReference type="EMBL" id="VDUZ01000008">
    <property type="protein sequence ID" value="TXL77684.1"/>
    <property type="molecule type" value="Genomic_DNA"/>
</dbReference>
<name>A0A5C8PQM9_9HYPH</name>
<dbReference type="OrthoDB" id="7376200at2"/>
<dbReference type="Proteomes" id="UP000321638">
    <property type="component" value="Unassembled WGS sequence"/>
</dbReference>
<sequence length="134" mass="14408">MPLRWTVDHGAKLIIATASGGLARQDFESYMAAVAAEGAVGYRVLFDARSATADLRPGYLTALSQAVKDRRRDDVSDGRIALVVGSDAEQEMGGYFIDRTEGQRACRLFRDVEDARVWLGAPPLPQNVPAIGGG</sequence>
<evidence type="ECO:0000313" key="2">
    <source>
        <dbReference type="Proteomes" id="UP000321638"/>
    </source>
</evidence>
<evidence type="ECO:0008006" key="3">
    <source>
        <dbReference type="Google" id="ProtNLM"/>
    </source>
</evidence>
<gene>
    <name evidence="1" type="ORF">FHP25_09690</name>
</gene>
<protein>
    <recommendedName>
        <fullName evidence="3">STAS/SEC14 domain-containing protein</fullName>
    </recommendedName>
</protein>